<feature type="compositionally biased region" description="Polar residues" evidence="2">
    <location>
        <begin position="75"/>
        <end position="97"/>
    </location>
</feature>
<feature type="compositionally biased region" description="Polar residues" evidence="2">
    <location>
        <begin position="1131"/>
        <end position="1140"/>
    </location>
</feature>
<feature type="compositionally biased region" description="Polar residues" evidence="2">
    <location>
        <begin position="1417"/>
        <end position="1433"/>
    </location>
</feature>
<feature type="compositionally biased region" description="Polar residues" evidence="2">
    <location>
        <begin position="947"/>
        <end position="956"/>
    </location>
</feature>
<feature type="compositionally biased region" description="Low complexity" evidence="2">
    <location>
        <begin position="1"/>
        <end position="19"/>
    </location>
</feature>
<feature type="compositionally biased region" description="Polar residues" evidence="2">
    <location>
        <begin position="808"/>
        <end position="820"/>
    </location>
</feature>
<feature type="compositionally biased region" description="Low complexity" evidence="2">
    <location>
        <begin position="1340"/>
        <end position="1360"/>
    </location>
</feature>
<keyword evidence="4" id="KW-1185">Reference proteome</keyword>
<feature type="compositionally biased region" description="Pro residues" evidence="2">
    <location>
        <begin position="134"/>
        <end position="144"/>
    </location>
</feature>
<feature type="compositionally biased region" description="Pro residues" evidence="2">
    <location>
        <begin position="1173"/>
        <end position="1198"/>
    </location>
</feature>
<organism evidence="3 4">
    <name type="scientific">Hohenbuehelia grisea</name>
    <dbReference type="NCBI Taxonomy" id="104357"/>
    <lineage>
        <taxon>Eukaryota</taxon>
        <taxon>Fungi</taxon>
        <taxon>Dikarya</taxon>
        <taxon>Basidiomycota</taxon>
        <taxon>Agaricomycotina</taxon>
        <taxon>Agaricomycetes</taxon>
        <taxon>Agaricomycetidae</taxon>
        <taxon>Agaricales</taxon>
        <taxon>Pleurotineae</taxon>
        <taxon>Pleurotaceae</taxon>
        <taxon>Hohenbuehelia</taxon>
    </lineage>
</organism>
<feature type="compositionally biased region" description="Low complexity" evidence="2">
    <location>
        <begin position="1229"/>
        <end position="1239"/>
    </location>
</feature>
<sequence length="1649" mass="173272">MSHAQQSQQSSRNSANQHNYTLPPPVDTRNVHRGTEPVYAPQNGLQIHHQNHHQPHGSISSFQSAAHVHPHHTPYHNQGQAPTQHYKETSTAQQPNPGQLMIPTSVYQPAPPSQSPVSRRNQLHYIYDGRTPVLPLPPPPPPPSASSSAPPMALPTPHSATKPNPAISGRPFTHPEQPLPQLSLALASAAPPSNSAKKTAPSNAPPGSVAAPGTIPPPHPEVVRLTNHVLEPMRRSVEALWSQTLPGVQEELGKLYHMYTTLAEEERQRAGKVTEQRDAARAALSKLKEENNSLKRQVAEMQQVQVENARLAAEVNRLGRQVTHVCQALAQSEAGQQNAHSVIKLMREDMKAEVSQQVTQQVDQQITVYLRARESALSPQIEYQRRGRPNSALDAKSDSSTLESDPEQGRHDARKTASGFPTPPSLPQDLGPRVSPSERPNSSLATTAASSRPQLYCPITSAPAIARPPSPPMASLQSAVGVHARRISCPTSLPPEPLDPIRVSPAHEALHGNPQLPTPSETAPPVLPPSLSRRFLQPPSQQTSPTLSSPLIPDADHAMSVDVGSGHQHDNDPPSRSSSTSTDGGGVAHNVHRNSVGTPTAPATLPALPPLRAARFPTPALPAAPVDAHSTRQSTTPKESFRAVNASLPVIASPMPLPVSMSRRGRPSSPIVVDRPSSGHSQYTSPEQSFVTAPNVPTKPPVVRRTSQSSASSAVSGHVPLGPPRTPVSAGNSTQMMTHPPPSPPPPLPAVAADHSSATSARPFKVPSPVENQKVVGPTSACLERAPTTPSSSVPTQKITNPYPPQSSQPTRKQKVSQALSHPPPPPPPSPLPTVVQDQQPRDQDPVPASIPSPSVSSAGARAASPIIILDDSPSPNNVDKQLDADDGLAGTTGDGDTEAEHTPGDDKDSAEAEARPAGDKDSAEAEARPAGDKDSAEAEACPAGETGSSVPTSIETLEARKSVPPPADEPSATSTSAAEPVSDSAPPLVKPVSAPPASPAPLLTRSATSPFFTTAPPLVFGSTAFASFSSAPLSKSGSLPLAERPVPSSVSASAVPPRTTSPSLWTQHRQAPLIPSPPLPTTQSKSKKVRRAKRSVSVVYDFPQRFSGSPMPTATIPPSGPAPSDPLPSQSEPAPGTSQPEPPIAALPVHTQSPSPIKVEPVAAQTKVSVPPMLPSPVLPNPPSAPEPAAPVAPTAPPTVMHPAAAKAVAAPSSSGVAQEPPISKAAPPTSSSGVSQQPPSPKTAPQPSSSGVTEQPPTPKVAPPSSSSGVSQQPAAKETVPVPLSSSTLKQPSVTKQSTVASSSSTAQRPPNSQQTPAASSSGIARESPAAKQPPAPSSSSASRDPPSQAPSQQRVPLTWPPSSSPSLPPAHSVSNGGSTQASSSTRPQAPLSWPPPASTSSNPARGSPPPPLGRSNSLNAASKGTFTRQTPVLKRSRTEMEGHAGDKDIDHPQSVRPRLKSPVSPHRRVKKEVPENGRSSVVADSVSHGLAGQKQDRVKGREHAKNREVKGETRRALEEGEVHAKNREVKGGTRRALEEGEVADEPTPPPKKQSQPEARETPALKLGVRHMDFLYEKLDRLVCRFCVTRSRESKSDRLPIMSYPLSASWQTLVAHSQTAHPNACKELANYSPNRLAELRQRMVSRR</sequence>
<feature type="compositionally biased region" description="Basic residues" evidence="2">
    <location>
        <begin position="1086"/>
        <end position="1095"/>
    </location>
</feature>
<evidence type="ECO:0000313" key="4">
    <source>
        <dbReference type="Proteomes" id="UP001556367"/>
    </source>
</evidence>
<feature type="compositionally biased region" description="Low complexity" evidence="2">
    <location>
        <begin position="598"/>
        <end position="607"/>
    </location>
</feature>
<feature type="compositionally biased region" description="Basic and acidic residues" evidence="2">
    <location>
        <begin position="1439"/>
        <end position="1456"/>
    </location>
</feature>
<feature type="compositionally biased region" description="Polar residues" evidence="2">
    <location>
        <begin position="1059"/>
        <end position="1070"/>
    </location>
</feature>
<feature type="compositionally biased region" description="Polar residues" evidence="2">
    <location>
        <begin position="438"/>
        <end position="452"/>
    </location>
</feature>
<feature type="compositionally biased region" description="Low complexity" evidence="2">
    <location>
        <begin position="536"/>
        <end position="551"/>
    </location>
</feature>
<name>A0ABR3IZQ4_9AGAR</name>
<feature type="compositionally biased region" description="Low complexity" evidence="2">
    <location>
        <begin position="1030"/>
        <end position="1058"/>
    </location>
</feature>
<keyword evidence="1" id="KW-0175">Coiled coil</keyword>
<feature type="region of interest" description="Disordered" evidence="2">
    <location>
        <begin position="658"/>
        <end position="1009"/>
    </location>
</feature>
<dbReference type="Proteomes" id="UP001556367">
    <property type="component" value="Unassembled WGS sequence"/>
</dbReference>
<evidence type="ECO:0000256" key="1">
    <source>
        <dbReference type="SAM" id="Coils"/>
    </source>
</evidence>
<feature type="compositionally biased region" description="Low complexity" evidence="2">
    <location>
        <begin position="145"/>
        <end position="157"/>
    </location>
</feature>
<feature type="region of interest" description="Disordered" evidence="2">
    <location>
        <begin position="508"/>
        <end position="607"/>
    </location>
</feature>
<feature type="compositionally biased region" description="Polar residues" evidence="2">
    <location>
        <begin position="1311"/>
        <end position="1325"/>
    </location>
</feature>
<feature type="compositionally biased region" description="Low complexity" evidence="2">
    <location>
        <begin position="1265"/>
        <end position="1278"/>
    </location>
</feature>
<feature type="region of interest" description="Disordered" evidence="2">
    <location>
        <begin position="66"/>
        <end position="218"/>
    </location>
</feature>
<feature type="compositionally biased region" description="Low complexity" evidence="2">
    <location>
        <begin position="1295"/>
        <end position="1310"/>
    </location>
</feature>
<feature type="compositionally biased region" description="Low complexity" evidence="2">
    <location>
        <begin position="707"/>
        <end position="716"/>
    </location>
</feature>
<feature type="region of interest" description="Disordered" evidence="2">
    <location>
        <begin position="1030"/>
        <end position="1565"/>
    </location>
</feature>
<feature type="compositionally biased region" description="Pro residues" evidence="2">
    <location>
        <begin position="739"/>
        <end position="749"/>
    </location>
</feature>
<gene>
    <name evidence="3" type="ORF">HGRIS_008924</name>
</gene>
<evidence type="ECO:0000313" key="3">
    <source>
        <dbReference type="EMBL" id="KAL0948794.1"/>
    </source>
</evidence>
<feature type="compositionally biased region" description="Polar residues" evidence="2">
    <location>
        <begin position="1378"/>
        <end position="1390"/>
    </location>
</feature>
<feature type="compositionally biased region" description="Low complexity" evidence="2">
    <location>
        <begin position="846"/>
        <end position="859"/>
    </location>
</feature>
<feature type="compositionally biased region" description="Pro residues" evidence="2">
    <location>
        <begin position="822"/>
        <end position="832"/>
    </location>
</feature>
<feature type="compositionally biased region" description="Pro residues" evidence="2">
    <location>
        <begin position="1361"/>
        <end position="1371"/>
    </location>
</feature>
<feature type="compositionally biased region" description="Basic and acidic residues" evidence="2">
    <location>
        <begin position="899"/>
        <end position="937"/>
    </location>
</feature>
<feature type="region of interest" description="Disordered" evidence="2">
    <location>
        <begin position="621"/>
        <end position="642"/>
    </location>
</feature>
<comment type="caution">
    <text evidence="3">The sequence shown here is derived from an EMBL/GenBank/DDBJ whole genome shotgun (WGS) entry which is preliminary data.</text>
</comment>
<proteinExistence type="predicted"/>
<feature type="compositionally biased region" description="Polar residues" evidence="2">
    <location>
        <begin position="788"/>
        <end position="801"/>
    </location>
</feature>
<accession>A0ABR3IZQ4</accession>
<feature type="compositionally biased region" description="Polar residues" evidence="2">
    <location>
        <begin position="1247"/>
        <end position="1257"/>
    </location>
</feature>
<feature type="compositionally biased region" description="Low complexity" evidence="2">
    <location>
        <begin position="179"/>
        <end position="196"/>
    </location>
</feature>
<feature type="compositionally biased region" description="Basic and acidic residues" evidence="2">
    <location>
        <begin position="1497"/>
        <end position="1541"/>
    </location>
</feature>
<feature type="compositionally biased region" description="Polar residues" evidence="2">
    <location>
        <begin position="678"/>
        <end position="692"/>
    </location>
</feature>
<reference evidence="4" key="1">
    <citation type="submission" date="2024-06" db="EMBL/GenBank/DDBJ databases">
        <title>Multi-omics analyses provide insights into the biosynthesis of the anticancer antibiotic pleurotin in Hohenbuehelia grisea.</title>
        <authorList>
            <person name="Weaver J.A."/>
            <person name="Alberti F."/>
        </authorList>
    </citation>
    <scope>NUCLEOTIDE SEQUENCE [LARGE SCALE GENOMIC DNA]</scope>
    <source>
        <strain evidence="4">T-177</strain>
    </source>
</reference>
<feature type="region of interest" description="Disordered" evidence="2">
    <location>
        <begin position="380"/>
        <end position="452"/>
    </location>
</feature>
<dbReference type="EMBL" id="JASNQZ010000012">
    <property type="protein sequence ID" value="KAL0948794.1"/>
    <property type="molecule type" value="Genomic_DNA"/>
</dbReference>
<feature type="compositionally biased region" description="Low complexity" evidence="2">
    <location>
        <begin position="1199"/>
        <end position="1219"/>
    </location>
</feature>
<feature type="region of interest" description="Disordered" evidence="2">
    <location>
        <begin position="1"/>
        <end position="38"/>
    </location>
</feature>
<feature type="coiled-coil region" evidence="1">
    <location>
        <begin position="270"/>
        <end position="321"/>
    </location>
</feature>
<evidence type="ECO:0000256" key="2">
    <source>
        <dbReference type="SAM" id="MobiDB-lite"/>
    </source>
</evidence>
<protein>
    <submittedName>
        <fullName evidence="3">Uncharacterized protein</fullName>
    </submittedName>
</protein>